<evidence type="ECO:0000313" key="2">
    <source>
        <dbReference type="Proteomes" id="UP000814033"/>
    </source>
</evidence>
<name>A0ACB8S157_9AGAM</name>
<sequence>MVHIAVSHPFVPAGERDSRSPCPALNALANHGHLPHDGRNITAMQLIRALHKVYHVSLPFAALLSLGGTVKCGTGWRLDLEDLGKHDRIEHDASLTHDDAPEGNIYAPAAVDKELLQDLLDVSETDYLTFEDFVRVRVARDATLLRPLTNLLTTVARGEVALTVEALGDADGRVAKDRIRQWFGEQRLPEDWQRPRKAIGLRGTNKKVKRVAALGREISEDDSEMST</sequence>
<accession>A0ACB8S157</accession>
<evidence type="ECO:0000313" key="1">
    <source>
        <dbReference type="EMBL" id="KAI0050209.1"/>
    </source>
</evidence>
<dbReference type="EMBL" id="MU275864">
    <property type="protein sequence ID" value="KAI0050209.1"/>
    <property type="molecule type" value="Genomic_DNA"/>
</dbReference>
<dbReference type="Proteomes" id="UP000814033">
    <property type="component" value="Unassembled WGS sequence"/>
</dbReference>
<reference evidence="1" key="2">
    <citation type="journal article" date="2022" name="New Phytol.">
        <title>Evolutionary transition to the ectomycorrhizal habit in the genomes of a hyperdiverse lineage of mushroom-forming fungi.</title>
        <authorList>
            <person name="Looney B."/>
            <person name="Miyauchi S."/>
            <person name="Morin E."/>
            <person name="Drula E."/>
            <person name="Courty P.E."/>
            <person name="Kohler A."/>
            <person name="Kuo A."/>
            <person name="LaButti K."/>
            <person name="Pangilinan J."/>
            <person name="Lipzen A."/>
            <person name="Riley R."/>
            <person name="Andreopoulos W."/>
            <person name="He G."/>
            <person name="Johnson J."/>
            <person name="Nolan M."/>
            <person name="Tritt A."/>
            <person name="Barry K.W."/>
            <person name="Grigoriev I.V."/>
            <person name="Nagy L.G."/>
            <person name="Hibbett D."/>
            <person name="Henrissat B."/>
            <person name="Matheny P.B."/>
            <person name="Labbe J."/>
            <person name="Martin F.M."/>
        </authorList>
    </citation>
    <scope>NUCLEOTIDE SEQUENCE</scope>
    <source>
        <strain evidence="1">FP105234-sp</strain>
    </source>
</reference>
<reference evidence="1" key="1">
    <citation type="submission" date="2021-02" db="EMBL/GenBank/DDBJ databases">
        <authorList>
            <consortium name="DOE Joint Genome Institute"/>
            <person name="Ahrendt S."/>
            <person name="Looney B.P."/>
            <person name="Miyauchi S."/>
            <person name="Morin E."/>
            <person name="Drula E."/>
            <person name="Courty P.E."/>
            <person name="Chicoki N."/>
            <person name="Fauchery L."/>
            <person name="Kohler A."/>
            <person name="Kuo A."/>
            <person name="Labutti K."/>
            <person name="Pangilinan J."/>
            <person name="Lipzen A."/>
            <person name="Riley R."/>
            <person name="Andreopoulos W."/>
            <person name="He G."/>
            <person name="Johnson J."/>
            <person name="Barry K.W."/>
            <person name="Grigoriev I.V."/>
            <person name="Nagy L."/>
            <person name="Hibbett D."/>
            <person name="Henrissat B."/>
            <person name="Matheny P.B."/>
            <person name="Labbe J."/>
            <person name="Martin F."/>
        </authorList>
    </citation>
    <scope>NUCLEOTIDE SEQUENCE</scope>
    <source>
        <strain evidence="1">FP105234-sp</strain>
    </source>
</reference>
<keyword evidence="2" id="KW-1185">Reference proteome</keyword>
<gene>
    <name evidence="1" type="ORF">FA95DRAFT_662160</name>
</gene>
<proteinExistence type="predicted"/>
<protein>
    <submittedName>
        <fullName evidence="1">Cloroperoxidase</fullName>
    </submittedName>
</protein>
<comment type="caution">
    <text evidence="1">The sequence shown here is derived from an EMBL/GenBank/DDBJ whole genome shotgun (WGS) entry which is preliminary data.</text>
</comment>
<organism evidence="1 2">
    <name type="scientific">Auriscalpium vulgare</name>
    <dbReference type="NCBI Taxonomy" id="40419"/>
    <lineage>
        <taxon>Eukaryota</taxon>
        <taxon>Fungi</taxon>
        <taxon>Dikarya</taxon>
        <taxon>Basidiomycota</taxon>
        <taxon>Agaricomycotina</taxon>
        <taxon>Agaricomycetes</taxon>
        <taxon>Russulales</taxon>
        <taxon>Auriscalpiaceae</taxon>
        <taxon>Auriscalpium</taxon>
    </lineage>
</organism>